<dbReference type="EnsemblPlants" id="Zm00001eb173450_T001">
    <property type="protein sequence ID" value="Zm00001eb173450_P001"/>
    <property type="gene ID" value="Zm00001eb173450"/>
</dbReference>
<evidence type="ECO:0000313" key="2">
    <source>
        <dbReference type="Proteomes" id="UP000007305"/>
    </source>
</evidence>
<dbReference type="Gramene" id="Zm00001eb173450_T001">
    <property type="protein sequence ID" value="Zm00001eb173450_P001"/>
    <property type="gene ID" value="Zm00001eb173450"/>
</dbReference>
<evidence type="ECO:0000313" key="1">
    <source>
        <dbReference type="EnsemblPlants" id="Zm00001eb173450_P001"/>
    </source>
</evidence>
<reference evidence="1" key="2">
    <citation type="submission" date="2019-07" db="EMBL/GenBank/DDBJ databases">
        <authorList>
            <person name="Seetharam A."/>
            <person name="Woodhouse M."/>
            <person name="Cannon E."/>
        </authorList>
    </citation>
    <scope>NUCLEOTIDE SEQUENCE [LARGE SCALE GENOMIC DNA]</scope>
    <source>
        <strain evidence="1">cv. B73</strain>
    </source>
</reference>
<reference evidence="2" key="1">
    <citation type="journal article" date="2009" name="Science">
        <title>The B73 maize genome: complexity, diversity, and dynamics.</title>
        <authorList>
            <person name="Schnable P.S."/>
            <person name="Ware D."/>
            <person name="Fulton R.S."/>
            <person name="Stein J.C."/>
            <person name="Wei F."/>
            <person name="Pasternak S."/>
            <person name="Liang C."/>
            <person name="Zhang J."/>
            <person name="Fulton L."/>
            <person name="Graves T.A."/>
            <person name="Minx P."/>
            <person name="Reily A.D."/>
            <person name="Courtney L."/>
            <person name="Kruchowski S.S."/>
            <person name="Tomlinson C."/>
            <person name="Strong C."/>
            <person name="Delehaunty K."/>
            <person name="Fronick C."/>
            <person name="Courtney B."/>
            <person name="Rock S.M."/>
            <person name="Belter E."/>
            <person name="Du F."/>
            <person name="Kim K."/>
            <person name="Abbott R.M."/>
            <person name="Cotton M."/>
            <person name="Levy A."/>
            <person name="Marchetto P."/>
            <person name="Ochoa K."/>
            <person name="Jackson S.M."/>
            <person name="Gillam B."/>
            <person name="Chen W."/>
            <person name="Yan L."/>
            <person name="Higginbotham J."/>
            <person name="Cardenas M."/>
            <person name="Waligorski J."/>
            <person name="Applebaum E."/>
            <person name="Phelps L."/>
            <person name="Falcone J."/>
            <person name="Kanchi K."/>
            <person name="Thane T."/>
            <person name="Scimone A."/>
            <person name="Thane N."/>
            <person name="Henke J."/>
            <person name="Wang T."/>
            <person name="Ruppert J."/>
            <person name="Shah N."/>
            <person name="Rotter K."/>
            <person name="Hodges J."/>
            <person name="Ingenthron E."/>
            <person name="Cordes M."/>
            <person name="Kohlberg S."/>
            <person name="Sgro J."/>
            <person name="Delgado B."/>
            <person name="Mead K."/>
            <person name="Chinwalla A."/>
            <person name="Leonard S."/>
            <person name="Crouse K."/>
            <person name="Collura K."/>
            <person name="Kudrna D."/>
            <person name="Currie J."/>
            <person name="He R."/>
            <person name="Angelova A."/>
            <person name="Rajasekar S."/>
            <person name="Mueller T."/>
            <person name="Lomeli R."/>
            <person name="Scara G."/>
            <person name="Ko A."/>
            <person name="Delaney K."/>
            <person name="Wissotski M."/>
            <person name="Lopez G."/>
            <person name="Campos D."/>
            <person name="Braidotti M."/>
            <person name="Ashley E."/>
            <person name="Golser W."/>
            <person name="Kim H."/>
            <person name="Lee S."/>
            <person name="Lin J."/>
            <person name="Dujmic Z."/>
            <person name="Kim W."/>
            <person name="Talag J."/>
            <person name="Zuccolo A."/>
            <person name="Fan C."/>
            <person name="Sebastian A."/>
            <person name="Kramer M."/>
            <person name="Spiegel L."/>
            <person name="Nascimento L."/>
            <person name="Zutavern T."/>
            <person name="Miller B."/>
            <person name="Ambroise C."/>
            <person name="Muller S."/>
            <person name="Spooner W."/>
            <person name="Narechania A."/>
            <person name="Ren L."/>
            <person name="Wei S."/>
            <person name="Kumari S."/>
            <person name="Faga B."/>
            <person name="Levy M.J."/>
            <person name="McMahan L."/>
            <person name="Van Buren P."/>
            <person name="Vaughn M.W."/>
            <person name="Ying K."/>
            <person name="Yeh C.-T."/>
            <person name="Emrich S.J."/>
            <person name="Jia Y."/>
            <person name="Kalyanaraman A."/>
            <person name="Hsia A.-P."/>
            <person name="Barbazuk W.B."/>
            <person name="Baucom R.S."/>
            <person name="Brutnell T.P."/>
            <person name="Carpita N.C."/>
            <person name="Chaparro C."/>
            <person name="Chia J.-M."/>
            <person name="Deragon J.-M."/>
            <person name="Estill J.C."/>
            <person name="Fu Y."/>
            <person name="Jeddeloh J.A."/>
            <person name="Han Y."/>
            <person name="Lee H."/>
            <person name="Li P."/>
            <person name="Lisch D.R."/>
            <person name="Liu S."/>
            <person name="Liu Z."/>
            <person name="Nagel D.H."/>
            <person name="McCann M.C."/>
            <person name="SanMiguel P."/>
            <person name="Myers A.M."/>
            <person name="Nettleton D."/>
            <person name="Nguyen J."/>
            <person name="Penning B.W."/>
            <person name="Ponnala L."/>
            <person name="Schneider K.L."/>
            <person name="Schwartz D.C."/>
            <person name="Sharma A."/>
            <person name="Soderlund C."/>
            <person name="Springer N.M."/>
            <person name="Sun Q."/>
            <person name="Wang H."/>
            <person name="Waterman M."/>
            <person name="Westerman R."/>
            <person name="Wolfgruber T.K."/>
            <person name="Yang L."/>
            <person name="Yu Y."/>
            <person name="Zhang L."/>
            <person name="Zhou S."/>
            <person name="Zhu Q."/>
            <person name="Bennetzen J.L."/>
            <person name="Dawe R.K."/>
            <person name="Jiang J."/>
            <person name="Jiang N."/>
            <person name="Presting G.G."/>
            <person name="Wessler S.R."/>
            <person name="Aluru S."/>
            <person name="Martienssen R.A."/>
            <person name="Clifton S.W."/>
            <person name="McCombie W.R."/>
            <person name="Wing R.A."/>
            <person name="Wilson R.K."/>
        </authorList>
    </citation>
    <scope>NUCLEOTIDE SEQUENCE [LARGE SCALE GENOMIC DNA]</scope>
    <source>
        <strain evidence="2">cv. B73</strain>
    </source>
</reference>
<protein>
    <submittedName>
        <fullName evidence="1">Uncharacterized protein</fullName>
    </submittedName>
</protein>
<dbReference type="Proteomes" id="UP000007305">
    <property type="component" value="Chromosome 4"/>
</dbReference>
<keyword evidence="2" id="KW-1185">Reference proteome</keyword>
<proteinExistence type="predicted"/>
<organism evidence="1 2">
    <name type="scientific">Zea mays</name>
    <name type="common">Maize</name>
    <dbReference type="NCBI Taxonomy" id="4577"/>
    <lineage>
        <taxon>Eukaryota</taxon>
        <taxon>Viridiplantae</taxon>
        <taxon>Streptophyta</taxon>
        <taxon>Embryophyta</taxon>
        <taxon>Tracheophyta</taxon>
        <taxon>Spermatophyta</taxon>
        <taxon>Magnoliopsida</taxon>
        <taxon>Liliopsida</taxon>
        <taxon>Poales</taxon>
        <taxon>Poaceae</taxon>
        <taxon>PACMAD clade</taxon>
        <taxon>Panicoideae</taxon>
        <taxon>Andropogonodae</taxon>
        <taxon>Andropogoneae</taxon>
        <taxon>Tripsacinae</taxon>
        <taxon>Zea</taxon>
    </lineage>
</organism>
<name>A0A804NND3_MAIZE</name>
<sequence length="91" mass="10302">MASLGARLDELEEQEKYTIEWGAGKKVGGPEQDDLAHIDCLVLARLWPAQRRRRLPPRRGAPGMLDELKAFGEMPHPKSPLSIKASWFHEN</sequence>
<reference evidence="1" key="3">
    <citation type="submission" date="2021-05" db="UniProtKB">
        <authorList>
            <consortium name="EnsemblPlants"/>
        </authorList>
    </citation>
    <scope>IDENTIFICATION</scope>
    <source>
        <strain evidence="1">cv. B73</strain>
    </source>
</reference>
<dbReference type="AlphaFoldDB" id="A0A804NND3"/>
<accession>A0A804NND3</accession>
<dbReference type="InParanoid" id="A0A804NND3"/>